<proteinExistence type="predicted"/>
<dbReference type="Gene3D" id="3.60.15.10">
    <property type="entry name" value="Ribonuclease Z/Hydroxyacylglutathione hydrolase-like"/>
    <property type="match status" value="1"/>
</dbReference>
<dbReference type="InterPro" id="IPR036866">
    <property type="entry name" value="RibonucZ/Hydroxyglut_hydro"/>
</dbReference>
<reference evidence="2 3" key="1">
    <citation type="submission" date="2021-05" db="EMBL/GenBank/DDBJ databases">
        <title>Novel Bacillus species.</title>
        <authorList>
            <person name="Liu G."/>
        </authorList>
    </citation>
    <scope>NUCLEOTIDE SEQUENCE [LARGE SCALE GENOMIC DNA]</scope>
    <source>
        <strain evidence="3">FJAT-49780</strain>
    </source>
</reference>
<evidence type="ECO:0000313" key="3">
    <source>
        <dbReference type="Proteomes" id="UP000681414"/>
    </source>
</evidence>
<dbReference type="EMBL" id="JAGYPG010000004">
    <property type="protein sequence ID" value="MBS4197632.1"/>
    <property type="molecule type" value="Genomic_DNA"/>
</dbReference>
<dbReference type="PANTHER" id="PTHR42663:SF6">
    <property type="entry name" value="HYDROLASE C777.06C-RELATED"/>
    <property type="match status" value="1"/>
</dbReference>
<dbReference type="RefSeq" id="WP_213126845.1">
    <property type="nucleotide sequence ID" value="NZ_JAGYPG010000004.1"/>
</dbReference>
<dbReference type="AlphaFoldDB" id="A0A942TKC9"/>
<sequence length="269" mass="30859">MKVQLLGTSAAEGYPAIFCKCDACMRARKLGGKNIRTRTSAIIDDELKIDFPPDTLHHVLTYNLDLGSIQNLLFTHSHHDHFYPEDITMRAPVFAHDIDYPLNIYGNDIVIYKCKEVFQFSREAFKLRRIAPFITYTIGSFQVTPLLADHDKNETCFIFYIEKGNRSMLYGHDTGWFPPQTWAWLEHKKLDFVLLDCTHGLIPEKRNHLNIEGVKEIKEIFMANGIIDESSKVIATHFSHNTKLSHSELKSLLNPFGIEVAYDGMIVNV</sequence>
<dbReference type="Pfam" id="PF12706">
    <property type="entry name" value="Lactamase_B_2"/>
    <property type="match status" value="1"/>
</dbReference>
<evidence type="ECO:0000313" key="2">
    <source>
        <dbReference type="EMBL" id="MBS4197632.1"/>
    </source>
</evidence>
<keyword evidence="2" id="KW-0456">Lyase</keyword>
<dbReference type="SUPFAM" id="SSF56281">
    <property type="entry name" value="Metallo-hydrolase/oxidoreductase"/>
    <property type="match status" value="1"/>
</dbReference>
<gene>
    <name evidence="2" type="ORF">KHA97_21535</name>
</gene>
<keyword evidence="3" id="KW-1185">Reference proteome</keyword>
<dbReference type="Proteomes" id="UP000681414">
    <property type="component" value="Unassembled WGS sequence"/>
</dbReference>
<accession>A0A942TKC9</accession>
<name>A0A942TKC9_9BACI</name>
<feature type="domain" description="Metallo-beta-lactamase" evidence="1">
    <location>
        <begin position="65"/>
        <end position="213"/>
    </location>
</feature>
<comment type="caution">
    <text evidence="2">The sequence shown here is derived from an EMBL/GenBank/DDBJ whole genome shotgun (WGS) entry which is preliminary data.</text>
</comment>
<dbReference type="InterPro" id="IPR001279">
    <property type="entry name" value="Metallo-B-lactamas"/>
</dbReference>
<protein>
    <submittedName>
        <fullName evidence="2">Carbon-phosphorus lyase</fullName>
    </submittedName>
</protein>
<organism evidence="2 3">
    <name type="scientific">Lederbergia citri</name>
    <dbReference type="NCBI Taxonomy" id="2833580"/>
    <lineage>
        <taxon>Bacteria</taxon>
        <taxon>Bacillati</taxon>
        <taxon>Bacillota</taxon>
        <taxon>Bacilli</taxon>
        <taxon>Bacillales</taxon>
        <taxon>Bacillaceae</taxon>
        <taxon>Lederbergia</taxon>
    </lineage>
</organism>
<evidence type="ECO:0000259" key="1">
    <source>
        <dbReference type="Pfam" id="PF12706"/>
    </source>
</evidence>
<dbReference type="PANTHER" id="PTHR42663">
    <property type="entry name" value="HYDROLASE C777.06C-RELATED-RELATED"/>
    <property type="match status" value="1"/>
</dbReference>
<dbReference type="GO" id="GO:0016829">
    <property type="term" value="F:lyase activity"/>
    <property type="evidence" value="ECO:0007669"/>
    <property type="project" value="UniProtKB-KW"/>
</dbReference>